<feature type="region of interest" description="Disordered" evidence="1">
    <location>
        <begin position="34"/>
        <end position="64"/>
    </location>
</feature>
<name>A0AAV7WC88_PLEWA</name>
<accession>A0AAV7WC88</accession>
<evidence type="ECO:0000313" key="3">
    <source>
        <dbReference type="Proteomes" id="UP001066276"/>
    </source>
</evidence>
<dbReference type="EMBL" id="JANPWB010000002">
    <property type="protein sequence ID" value="KAJ1210621.1"/>
    <property type="molecule type" value="Genomic_DNA"/>
</dbReference>
<evidence type="ECO:0000256" key="1">
    <source>
        <dbReference type="SAM" id="MobiDB-lite"/>
    </source>
</evidence>
<feature type="compositionally biased region" description="Basic and acidic residues" evidence="1">
    <location>
        <begin position="51"/>
        <end position="62"/>
    </location>
</feature>
<proteinExistence type="predicted"/>
<comment type="caution">
    <text evidence="2">The sequence shown here is derived from an EMBL/GenBank/DDBJ whole genome shotgun (WGS) entry which is preliminary data.</text>
</comment>
<gene>
    <name evidence="2" type="ORF">NDU88_005983</name>
</gene>
<evidence type="ECO:0000313" key="2">
    <source>
        <dbReference type="EMBL" id="KAJ1210621.1"/>
    </source>
</evidence>
<organism evidence="2 3">
    <name type="scientific">Pleurodeles waltl</name>
    <name type="common">Iberian ribbed newt</name>
    <dbReference type="NCBI Taxonomy" id="8319"/>
    <lineage>
        <taxon>Eukaryota</taxon>
        <taxon>Metazoa</taxon>
        <taxon>Chordata</taxon>
        <taxon>Craniata</taxon>
        <taxon>Vertebrata</taxon>
        <taxon>Euteleostomi</taxon>
        <taxon>Amphibia</taxon>
        <taxon>Batrachia</taxon>
        <taxon>Caudata</taxon>
        <taxon>Salamandroidea</taxon>
        <taxon>Salamandridae</taxon>
        <taxon>Pleurodelinae</taxon>
        <taxon>Pleurodeles</taxon>
    </lineage>
</organism>
<protein>
    <submittedName>
        <fullName evidence="2">Uncharacterized protein</fullName>
    </submittedName>
</protein>
<dbReference type="Proteomes" id="UP001066276">
    <property type="component" value="Chromosome 1_2"/>
</dbReference>
<reference evidence="2" key="1">
    <citation type="journal article" date="2022" name="bioRxiv">
        <title>Sequencing and chromosome-scale assembly of the giantPleurodeles waltlgenome.</title>
        <authorList>
            <person name="Brown T."/>
            <person name="Elewa A."/>
            <person name="Iarovenko S."/>
            <person name="Subramanian E."/>
            <person name="Araus A.J."/>
            <person name="Petzold A."/>
            <person name="Susuki M."/>
            <person name="Suzuki K.-i.T."/>
            <person name="Hayashi T."/>
            <person name="Toyoda A."/>
            <person name="Oliveira C."/>
            <person name="Osipova E."/>
            <person name="Leigh N.D."/>
            <person name="Simon A."/>
            <person name="Yun M.H."/>
        </authorList>
    </citation>
    <scope>NUCLEOTIDE SEQUENCE</scope>
    <source>
        <strain evidence="2">20211129_DDA</strain>
        <tissue evidence="2">Liver</tissue>
    </source>
</reference>
<dbReference type="AlphaFoldDB" id="A0AAV7WC88"/>
<sequence length="142" mass="14897">MLGKQGGRNHLAGPNAQLSTRLALWAPLHCPFASSTAGATSPPRRASRPPAPDRPRGTDRRPPLPPAVVVVKEFTAVDGRCILDVDRVINSAIINSVIVEEDLAITSGALLADNGEVLVDGLDVVDTVFVINGGATMVTAWQ</sequence>
<keyword evidence="3" id="KW-1185">Reference proteome</keyword>